<dbReference type="EMBL" id="CP025544">
    <property type="protein sequence ID" value="AXK60425.1"/>
    <property type="molecule type" value="Genomic_DNA"/>
</dbReference>
<accession>A0A345ZAV8</accession>
<evidence type="ECO:0008006" key="4">
    <source>
        <dbReference type="Google" id="ProtNLM"/>
    </source>
</evidence>
<dbReference type="KEGG" id="cdes:C0J27_01525"/>
<sequence length="254" mass="29577">MSGALHNKLIYPLFFYFDKGHPVRSIEFQKFIDLVTFDQSLVKIEHDIKKMQEAGKSLLDDIKSLDADLLDVKNAKDQARKAVDEKELYMKVLESKELELKDKINSLSNQKEYRSLQKELEALHEKRLYHEQDLLALWNKHDVMQKSYEVKAASHEELLGKLGQDIAENQTQISQLTTQLDEILSQRELKQQPVPQEWLEMYNNMKGRVANPVVPVVGDACDACFYSVTTKDLQALRQNKLVQCRDCYRLLYTQ</sequence>
<reference evidence="2 3" key="1">
    <citation type="submission" date="2017-12" db="EMBL/GenBank/DDBJ databases">
        <title>Chromulinavorax destructans is a abundant pathogen of dominant heterotrophic picoflagllates.</title>
        <authorList>
            <person name="Deeg C.M."/>
            <person name="Zimmer M."/>
            <person name="Suttle C.A."/>
        </authorList>
    </citation>
    <scope>NUCLEOTIDE SEQUENCE [LARGE SCALE GENOMIC DNA]</scope>
    <source>
        <strain evidence="2 3">SeV1</strain>
    </source>
</reference>
<evidence type="ECO:0000256" key="1">
    <source>
        <dbReference type="SAM" id="Coils"/>
    </source>
</evidence>
<gene>
    <name evidence="2" type="ORF">C0J27_01525</name>
</gene>
<organism evidence="2 3">
    <name type="scientific">Candidatus Chromulinivorax destructor</name>
    <dbReference type="NCBI Taxonomy" id="2066483"/>
    <lineage>
        <taxon>Bacteria</taxon>
        <taxon>Candidatus Babelota</taxon>
        <taxon>Candidatus Babeliae</taxon>
        <taxon>Candidatus Babeliales</taxon>
        <taxon>Candidatus Chromulinivoraceae</taxon>
        <taxon>Candidatus Chromulinivorax</taxon>
    </lineage>
</organism>
<dbReference type="OrthoDB" id="260976at2"/>
<evidence type="ECO:0000313" key="3">
    <source>
        <dbReference type="Proteomes" id="UP000254834"/>
    </source>
</evidence>
<dbReference type="Proteomes" id="UP000254834">
    <property type="component" value="Chromosome"/>
</dbReference>
<protein>
    <recommendedName>
        <fullName evidence="4">C4-type zinc ribbon domain-containing protein</fullName>
    </recommendedName>
</protein>
<dbReference type="Gene3D" id="1.10.287.1490">
    <property type="match status" value="1"/>
</dbReference>
<name>A0A345ZAV8_9BACT</name>
<evidence type="ECO:0000313" key="2">
    <source>
        <dbReference type="EMBL" id="AXK60425.1"/>
    </source>
</evidence>
<proteinExistence type="predicted"/>
<feature type="coiled-coil region" evidence="1">
    <location>
        <begin position="62"/>
        <end position="110"/>
    </location>
</feature>
<keyword evidence="3" id="KW-1185">Reference proteome</keyword>
<dbReference type="AlphaFoldDB" id="A0A345ZAV8"/>
<keyword evidence="1" id="KW-0175">Coiled coil</keyword>